<sequence length="554" mass="63833">MSDYLGINIETTDKSRWRLEVDHGKQTWHYLESNDEIKNWSQTACDRYWLGLSHDKINDNQKEYSSPKTSLEFAYNGYKFFKQLQTVDGHWAGEYSGPIFLISGLVFSTFITRLSIPQAWKIEIITYLVNTFNPDDGGWGIHIEDHSNLLGTTLNYVALRILGMDPEHPVLVKSRKFIHKLGGAVAIPSLGKFWLAMLNIYDWKGVNPVLPELWLLPYKSPLHPARIWGPIRATHLSMSYLYGRKIAEKMSPLIEQLRLELFVQPYDKIDWSAAKNNVCEADIYFHRSPILVVTNTASNVWNKFQSLLGLRNIALKKVYKLIKLEEIDSNYVSVCAIDKLFRLVCAYYEEGPESEMFLNMKDKVANYIWMTPNGMLMNSVDGSQIWDTSLAVQAIIEAGNDPENHESMIKALEFLDDSQIKNNPTYMKQCWRESSKGFWSFSTREQGWAANDCTAEALKAILLLQGKLDYTPPLINQKRIHSAIDNLIKKQHTNGGFSRYENIRGYCWMELINPSELLENTLIEHTYVECTSSVMTALRIFSKFDLVDHYVDDI</sequence>
<evidence type="ECO:0000313" key="1">
    <source>
        <dbReference type="EMBL" id="CAG8730053.1"/>
    </source>
</evidence>
<feature type="non-terminal residue" evidence="1">
    <location>
        <position position="1"/>
    </location>
</feature>
<accession>A0ACA9Q0E1</accession>
<dbReference type="Proteomes" id="UP000789920">
    <property type="component" value="Unassembled WGS sequence"/>
</dbReference>
<keyword evidence="2" id="KW-1185">Reference proteome</keyword>
<comment type="caution">
    <text evidence="1">The sequence shown here is derived from an EMBL/GenBank/DDBJ whole genome shotgun (WGS) entry which is preliminary data.</text>
</comment>
<protein>
    <submittedName>
        <fullName evidence="1">31988_t:CDS:1</fullName>
    </submittedName>
</protein>
<dbReference type="EMBL" id="CAJVQC010025482">
    <property type="protein sequence ID" value="CAG8730053.1"/>
    <property type="molecule type" value="Genomic_DNA"/>
</dbReference>
<gene>
    <name evidence="1" type="ORF">RPERSI_LOCUS12066</name>
</gene>
<feature type="non-terminal residue" evidence="1">
    <location>
        <position position="554"/>
    </location>
</feature>
<reference evidence="1" key="1">
    <citation type="submission" date="2021-06" db="EMBL/GenBank/DDBJ databases">
        <authorList>
            <person name="Kallberg Y."/>
            <person name="Tangrot J."/>
            <person name="Rosling A."/>
        </authorList>
    </citation>
    <scope>NUCLEOTIDE SEQUENCE</scope>
    <source>
        <strain evidence="1">MA461A</strain>
    </source>
</reference>
<name>A0ACA9Q0E1_9GLOM</name>
<proteinExistence type="predicted"/>
<evidence type="ECO:0000313" key="2">
    <source>
        <dbReference type="Proteomes" id="UP000789920"/>
    </source>
</evidence>
<organism evidence="1 2">
    <name type="scientific">Racocetra persica</name>
    <dbReference type="NCBI Taxonomy" id="160502"/>
    <lineage>
        <taxon>Eukaryota</taxon>
        <taxon>Fungi</taxon>
        <taxon>Fungi incertae sedis</taxon>
        <taxon>Mucoromycota</taxon>
        <taxon>Glomeromycotina</taxon>
        <taxon>Glomeromycetes</taxon>
        <taxon>Diversisporales</taxon>
        <taxon>Gigasporaceae</taxon>
        <taxon>Racocetra</taxon>
    </lineage>
</organism>